<dbReference type="InterPro" id="IPR036047">
    <property type="entry name" value="F-box-like_dom_sf"/>
</dbReference>
<dbReference type="SMART" id="SM00256">
    <property type="entry name" value="FBOX"/>
    <property type="match status" value="1"/>
</dbReference>
<sequence length="374" mass="42684">MAQKTLDVELILFDILDDIFKYLSLKDLYQVALVCKSWNNTASKEISRRSDIENFILPITRTKDNSQLSMCHLTDAVRSFPRLVLLFSDGKSPPCDDIEDICVYQCKCMERKTNFINIAAQGIAVNDTQIVGQDNVEVGITIPYPNKINKLKIDYFLPEDEVLLIHKAQNSLESYVKDAYKDLVTSEEDHNCFIFFYSQSCLYTENCQRNSYIRKFTADLLTCIKQRHSVKTFTLWGGEISSIITDFMGRDGILASSAFYLRLSGPGVKSWSLVIDSNAPNSEVKTRFEHLKKQLSVNRTTMALAMVPSKRDEPFEQLISKVSMFRTAFPGIPLTTIFTGEEFFQIGFNSTNTEDPDPVLEHENSYSFLIFTTK</sequence>
<accession>A0ABD2WIC3</accession>
<reference evidence="2 3" key="1">
    <citation type="journal article" date="2024" name="bioRxiv">
        <title>A reference genome for Trichogramma kaykai: A tiny desert-dwelling parasitoid wasp with competing sex-ratio distorters.</title>
        <authorList>
            <person name="Culotta J."/>
            <person name="Lindsey A.R."/>
        </authorList>
    </citation>
    <scope>NUCLEOTIDE SEQUENCE [LARGE SCALE GENOMIC DNA]</scope>
    <source>
        <strain evidence="2 3">KSX58</strain>
    </source>
</reference>
<keyword evidence="3" id="KW-1185">Reference proteome</keyword>
<feature type="domain" description="F-box" evidence="1">
    <location>
        <begin position="11"/>
        <end position="51"/>
    </location>
</feature>
<dbReference type="Gene3D" id="1.20.1280.50">
    <property type="match status" value="1"/>
</dbReference>
<evidence type="ECO:0000313" key="3">
    <source>
        <dbReference type="Proteomes" id="UP001627154"/>
    </source>
</evidence>
<gene>
    <name evidence="2" type="ORF">TKK_012752</name>
</gene>
<comment type="caution">
    <text evidence="2">The sequence shown here is derived from an EMBL/GenBank/DDBJ whole genome shotgun (WGS) entry which is preliminary data.</text>
</comment>
<proteinExistence type="predicted"/>
<organism evidence="2 3">
    <name type="scientific">Trichogramma kaykai</name>
    <dbReference type="NCBI Taxonomy" id="54128"/>
    <lineage>
        <taxon>Eukaryota</taxon>
        <taxon>Metazoa</taxon>
        <taxon>Ecdysozoa</taxon>
        <taxon>Arthropoda</taxon>
        <taxon>Hexapoda</taxon>
        <taxon>Insecta</taxon>
        <taxon>Pterygota</taxon>
        <taxon>Neoptera</taxon>
        <taxon>Endopterygota</taxon>
        <taxon>Hymenoptera</taxon>
        <taxon>Apocrita</taxon>
        <taxon>Proctotrupomorpha</taxon>
        <taxon>Chalcidoidea</taxon>
        <taxon>Trichogrammatidae</taxon>
        <taxon>Trichogramma</taxon>
    </lineage>
</organism>
<protein>
    <recommendedName>
        <fullName evidence="1">F-box domain-containing protein</fullName>
    </recommendedName>
</protein>
<dbReference type="SUPFAM" id="SSF81383">
    <property type="entry name" value="F-box domain"/>
    <property type="match status" value="1"/>
</dbReference>
<dbReference type="Pfam" id="PF12937">
    <property type="entry name" value="F-box-like"/>
    <property type="match status" value="1"/>
</dbReference>
<dbReference type="AlphaFoldDB" id="A0ABD2WIC3"/>
<dbReference type="Proteomes" id="UP001627154">
    <property type="component" value="Unassembled WGS sequence"/>
</dbReference>
<name>A0ABD2WIC3_9HYME</name>
<dbReference type="CDD" id="cd09917">
    <property type="entry name" value="F-box_SF"/>
    <property type="match status" value="1"/>
</dbReference>
<evidence type="ECO:0000259" key="1">
    <source>
        <dbReference type="SMART" id="SM00256"/>
    </source>
</evidence>
<evidence type="ECO:0000313" key="2">
    <source>
        <dbReference type="EMBL" id="KAL3392703.1"/>
    </source>
</evidence>
<dbReference type="InterPro" id="IPR001810">
    <property type="entry name" value="F-box_dom"/>
</dbReference>
<dbReference type="EMBL" id="JBJJXI010000102">
    <property type="protein sequence ID" value="KAL3392703.1"/>
    <property type="molecule type" value="Genomic_DNA"/>
</dbReference>